<evidence type="ECO:0000256" key="1">
    <source>
        <dbReference type="ARBA" id="ARBA00022833"/>
    </source>
</evidence>
<protein>
    <submittedName>
        <fullName evidence="3">GlcNAc-PI de-N-acetylase</fullName>
    </submittedName>
</protein>
<evidence type="ECO:0000313" key="3">
    <source>
        <dbReference type="EMBL" id="SCL33118.1"/>
    </source>
</evidence>
<organism evidence="3 4">
    <name type="scientific">Micromonospora rhizosphaerae</name>
    <dbReference type="NCBI Taxonomy" id="568872"/>
    <lineage>
        <taxon>Bacteria</taxon>
        <taxon>Bacillati</taxon>
        <taxon>Actinomycetota</taxon>
        <taxon>Actinomycetes</taxon>
        <taxon>Micromonosporales</taxon>
        <taxon>Micromonosporaceae</taxon>
        <taxon>Micromonospora</taxon>
    </lineage>
</organism>
<name>A0A1C6SUH3_9ACTN</name>
<dbReference type="Proteomes" id="UP000199413">
    <property type="component" value="Unassembled WGS sequence"/>
</dbReference>
<proteinExistence type="predicted"/>
<dbReference type="AlphaFoldDB" id="A0A1C6SUH3"/>
<dbReference type="RefSeq" id="WP_091344491.1">
    <property type="nucleotide sequence ID" value="NZ_FMHV01000002.1"/>
</dbReference>
<dbReference type="InterPro" id="IPR003737">
    <property type="entry name" value="GlcNAc_PI_deacetylase-related"/>
</dbReference>
<evidence type="ECO:0000256" key="2">
    <source>
        <dbReference type="SAM" id="MobiDB-lite"/>
    </source>
</evidence>
<dbReference type="Pfam" id="PF02585">
    <property type="entry name" value="PIG-L"/>
    <property type="match status" value="1"/>
</dbReference>
<dbReference type="OrthoDB" id="1754135at2"/>
<feature type="region of interest" description="Disordered" evidence="2">
    <location>
        <begin position="1"/>
        <end position="22"/>
    </location>
</feature>
<dbReference type="PANTHER" id="PTHR12993:SF11">
    <property type="entry name" value="N-ACETYLGLUCOSAMINYL-PHOSPHATIDYLINOSITOL DE-N-ACETYLASE"/>
    <property type="match status" value="1"/>
</dbReference>
<dbReference type="InterPro" id="IPR024078">
    <property type="entry name" value="LmbE-like_dom_sf"/>
</dbReference>
<sequence length="265" mass="28327">MRPSSPPATDAATTATGRSPGLAPTSARAALFLVPHPDDETLAAGVLLAGHAAAGREVHILLLTRGEKSAVKDILNGVRTSHWWGVPHDPTVEGYAALTERTLGAARYRELVAAAAALGVTEDRIHEAGLPNDGVTVEEVKAAVVATADAIGGDLGLWAPSYTVDDHPDHLAAGEAVRQLGLDDPIRWGSCRYYVLPPYWSDPRLGSVDWCWDDPMESETAARARNACRAYGSWQPQAGVFACGYHSVYAMFRQIDANPRSLTHE</sequence>
<accession>A0A1C6SUH3</accession>
<dbReference type="EMBL" id="FMHV01000002">
    <property type="protein sequence ID" value="SCL33118.1"/>
    <property type="molecule type" value="Genomic_DNA"/>
</dbReference>
<evidence type="ECO:0000313" key="4">
    <source>
        <dbReference type="Proteomes" id="UP000199413"/>
    </source>
</evidence>
<keyword evidence="1" id="KW-0862">Zinc</keyword>
<dbReference type="STRING" id="568872.GA0070624_4654"/>
<dbReference type="GO" id="GO:0016137">
    <property type="term" value="P:glycoside metabolic process"/>
    <property type="evidence" value="ECO:0007669"/>
    <property type="project" value="UniProtKB-ARBA"/>
</dbReference>
<gene>
    <name evidence="3" type="ORF">GA0070624_4654</name>
</gene>
<dbReference type="SUPFAM" id="SSF102588">
    <property type="entry name" value="LmbE-like"/>
    <property type="match status" value="1"/>
</dbReference>
<dbReference type="Gene3D" id="3.40.50.10320">
    <property type="entry name" value="LmbE-like"/>
    <property type="match status" value="1"/>
</dbReference>
<dbReference type="GO" id="GO:0016811">
    <property type="term" value="F:hydrolase activity, acting on carbon-nitrogen (but not peptide) bonds, in linear amides"/>
    <property type="evidence" value="ECO:0007669"/>
    <property type="project" value="TreeGrafter"/>
</dbReference>
<dbReference type="PANTHER" id="PTHR12993">
    <property type="entry name" value="N-ACETYLGLUCOSAMINYL-PHOSPHATIDYLINOSITOL DE-N-ACETYLASE-RELATED"/>
    <property type="match status" value="1"/>
</dbReference>
<keyword evidence="4" id="KW-1185">Reference proteome</keyword>
<reference evidence="4" key="1">
    <citation type="submission" date="2016-06" db="EMBL/GenBank/DDBJ databases">
        <authorList>
            <person name="Varghese N."/>
            <person name="Submissions Spin"/>
        </authorList>
    </citation>
    <scope>NUCLEOTIDE SEQUENCE [LARGE SCALE GENOMIC DNA]</scope>
    <source>
        <strain evidence="4">DSM 45431</strain>
    </source>
</reference>